<keyword evidence="7" id="KW-1185">Reference proteome</keyword>
<keyword evidence="4" id="KW-1133">Transmembrane helix</keyword>
<dbReference type="Gene3D" id="1.10.287.950">
    <property type="entry name" value="Methyl-accepting chemotaxis protein"/>
    <property type="match status" value="1"/>
</dbReference>
<dbReference type="GO" id="GO:0004888">
    <property type="term" value="F:transmembrane signaling receptor activity"/>
    <property type="evidence" value="ECO:0007669"/>
    <property type="project" value="InterPro"/>
</dbReference>
<dbReference type="SUPFAM" id="SSF58104">
    <property type="entry name" value="Methyl-accepting chemotaxis protein (MCP) signaling domain"/>
    <property type="match status" value="1"/>
</dbReference>
<accession>A0A285CRQ5</accession>
<evidence type="ECO:0000256" key="2">
    <source>
        <dbReference type="ARBA" id="ARBA00029447"/>
    </source>
</evidence>
<dbReference type="Pfam" id="PF00015">
    <property type="entry name" value="MCPsignal"/>
    <property type="match status" value="1"/>
</dbReference>
<feature type="transmembrane region" description="Helical" evidence="4">
    <location>
        <begin position="67"/>
        <end position="88"/>
    </location>
</feature>
<dbReference type="GO" id="GO:0006935">
    <property type="term" value="P:chemotaxis"/>
    <property type="evidence" value="ECO:0007669"/>
    <property type="project" value="UniProtKB-KW"/>
</dbReference>
<proteinExistence type="inferred from homology"/>
<dbReference type="Proteomes" id="UP000219467">
    <property type="component" value="Unassembled WGS sequence"/>
</dbReference>
<evidence type="ECO:0000259" key="5">
    <source>
        <dbReference type="PROSITE" id="PS50111"/>
    </source>
</evidence>
<dbReference type="GO" id="GO:0016020">
    <property type="term" value="C:membrane"/>
    <property type="evidence" value="ECO:0007669"/>
    <property type="project" value="InterPro"/>
</dbReference>
<evidence type="ECO:0000313" key="7">
    <source>
        <dbReference type="Proteomes" id="UP000219467"/>
    </source>
</evidence>
<organism evidence="6 7">
    <name type="scientific">Cereibacter ovatus</name>
    <dbReference type="NCBI Taxonomy" id="439529"/>
    <lineage>
        <taxon>Bacteria</taxon>
        <taxon>Pseudomonadati</taxon>
        <taxon>Pseudomonadota</taxon>
        <taxon>Alphaproteobacteria</taxon>
        <taxon>Rhodobacterales</taxon>
        <taxon>Paracoccaceae</taxon>
        <taxon>Cereibacter</taxon>
    </lineage>
</organism>
<keyword evidence="4" id="KW-0472">Membrane</keyword>
<evidence type="ECO:0000256" key="1">
    <source>
        <dbReference type="ARBA" id="ARBA00022500"/>
    </source>
</evidence>
<dbReference type="PRINTS" id="PR00260">
    <property type="entry name" value="CHEMTRNSDUCR"/>
</dbReference>
<protein>
    <submittedName>
        <fullName evidence="6">Methyl-accepting chemotaxis protein (MCP) signalling protein</fullName>
    </submittedName>
</protein>
<dbReference type="PANTHER" id="PTHR43531">
    <property type="entry name" value="PROTEIN ICFG"/>
    <property type="match status" value="1"/>
</dbReference>
<dbReference type="SMART" id="SM00283">
    <property type="entry name" value="MA"/>
    <property type="match status" value="1"/>
</dbReference>
<dbReference type="InterPro" id="IPR004090">
    <property type="entry name" value="Chemotax_Me-accpt_rcpt"/>
</dbReference>
<feature type="transmembrane region" description="Helical" evidence="4">
    <location>
        <begin position="148"/>
        <end position="166"/>
    </location>
</feature>
<feature type="transmembrane region" description="Helical" evidence="4">
    <location>
        <begin position="32"/>
        <end position="55"/>
    </location>
</feature>
<name>A0A285CRQ5_9RHOB</name>
<evidence type="ECO:0000256" key="4">
    <source>
        <dbReference type="SAM" id="Phobius"/>
    </source>
</evidence>
<dbReference type="RefSeq" id="WP_204839992.1">
    <property type="nucleotide sequence ID" value="NZ_OAOQ01000005.1"/>
</dbReference>
<dbReference type="InterPro" id="IPR004089">
    <property type="entry name" value="MCPsignal_dom"/>
</dbReference>
<feature type="transmembrane region" description="Helical" evidence="4">
    <location>
        <begin position="94"/>
        <end position="113"/>
    </location>
</feature>
<dbReference type="InterPro" id="IPR051310">
    <property type="entry name" value="MCP_chemotaxis"/>
</dbReference>
<keyword evidence="4" id="KW-0812">Transmembrane</keyword>
<evidence type="ECO:0000313" key="6">
    <source>
        <dbReference type="EMBL" id="SNX70174.1"/>
    </source>
</evidence>
<reference evidence="7" key="1">
    <citation type="submission" date="2017-08" db="EMBL/GenBank/DDBJ databases">
        <authorList>
            <person name="Varghese N."/>
            <person name="Submissions S."/>
        </authorList>
    </citation>
    <scope>NUCLEOTIDE SEQUENCE [LARGE SCALE GENOMIC DNA]</scope>
    <source>
        <strain evidence="7">JA234</strain>
    </source>
</reference>
<comment type="similarity">
    <text evidence="2">Belongs to the methyl-accepting chemotaxis (MCP) protein family.</text>
</comment>
<dbReference type="AlphaFoldDB" id="A0A285CRQ5"/>
<feature type="domain" description="Methyl-accepting transducer" evidence="5">
    <location>
        <begin position="195"/>
        <end position="395"/>
    </location>
</feature>
<dbReference type="PROSITE" id="PS50111">
    <property type="entry name" value="CHEMOTAXIS_TRANSDUC_2"/>
    <property type="match status" value="1"/>
</dbReference>
<dbReference type="GO" id="GO:0007165">
    <property type="term" value="P:signal transduction"/>
    <property type="evidence" value="ECO:0007669"/>
    <property type="project" value="UniProtKB-KW"/>
</dbReference>
<feature type="transmembrane region" description="Helical" evidence="4">
    <location>
        <begin position="120"/>
        <end position="136"/>
    </location>
</feature>
<gene>
    <name evidence="6" type="ORF">SAMN05878503_10583</name>
</gene>
<sequence>MTPPDAQDDKKSGIGLARIVTMGLLPLAPVSAVFTGGPLVPVLIAAATFSGMALLVRKADHRTQSLVLALSLIGHCIAFTAAFAGHSWQIDTHMLFFAVLAIVATMSSIPALLFACAVTAVHHLSFGLALPVLVYPSTDLAENFGRTMLHAAIVVFEAAILVLSMLRGARAATEIQAGRQRLAVSAEQAAAARISAERARERAVAAVAVEQIAAAAKAASDSARNAQSVVARARLDAEESGAVVCRATEAMNAIEASSVEIGRIVAVIDEIARQTDLLALNAAVESARAGEAGRGFAVVATEVRKLAQRSADATQQIRGLVSTSSGRVAEGVGLVGATGEALSRITSEVLNLSEVVDSIAAGAAEQSAGLAQVSTAIARIDSIVDEDDAAGDDAWSNPQVTAAA</sequence>
<evidence type="ECO:0000256" key="3">
    <source>
        <dbReference type="PROSITE-ProRule" id="PRU00284"/>
    </source>
</evidence>
<keyword evidence="1" id="KW-0145">Chemotaxis</keyword>
<dbReference type="PANTHER" id="PTHR43531:SF11">
    <property type="entry name" value="METHYL-ACCEPTING CHEMOTAXIS PROTEIN 3"/>
    <property type="match status" value="1"/>
</dbReference>
<dbReference type="EMBL" id="OAOQ01000005">
    <property type="protein sequence ID" value="SNX70174.1"/>
    <property type="molecule type" value="Genomic_DNA"/>
</dbReference>
<keyword evidence="3" id="KW-0807">Transducer</keyword>